<gene>
    <name evidence="1" type="ORF">LOK49_LG15G00965</name>
</gene>
<proteinExistence type="predicted"/>
<reference evidence="1 2" key="1">
    <citation type="journal article" date="2022" name="Plant J.">
        <title>Chromosome-level genome of Camellia lanceoleosa provides a valuable resource for understanding genome evolution and self-incompatibility.</title>
        <authorList>
            <person name="Gong W."/>
            <person name="Xiao S."/>
            <person name="Wang L."/>
            <person name="Liao Z."/>
            <person name="Chang Y."/>
            <person name="Mo W."/>
            <person name="Hu G."/>
            <person name="Li W."/>
            <person name="Zhao G."/>
            <person name="Zhu H."/>
            <person name="Hu X."/>
            <person name="Ji K."/>
            <person name="Xiang X."/>
            <person name="Song Q."/>
            <person name="Yuan D."/>
            <person name="Jin S."/>
            <person name="Zhang L."/>
        </authorList>
    </citation>
    <scope>NUCLEOTIDE SEQUENCE [LARGE SCALE GENOMIC DNA]</scope>
    <source>
        <strain evidence="1">SQ_2022a</strain>
    </source>
</reference>
<name>A0ACC0F5P4_9ERIC</name>
<dbReference type="EMBL" id="CM045768">
    <property type="protein sequence ID" value="KAI7983964.1"/>
    <property type="molecule type" value="Genomic_DNA"/>
</dbReference>
<dbReference type="Proteomes" id="UP001060215">
    <property type="component" value="Chromosome 11"/>
</dbReference>
<accession>A0ACC0F5P4</accession>
<evidence type="ECO:0000313" key="1">
    <source>
        <dbReference type="EMBL" id="KAI7983964.1"/>
    </source>
</evidence>
<comment type="caution">
    <text evidence="1">The sequence shown here is derived from an EMBL/GenBank/DDBJ whole genome shotgun (WGS) entry which is preliminary data.</text>
</comment>
<protein>
    <submittedName>
        <fullName evidence="1">Uncharacterized protein</fullName>
    </submittedName>
</protein>
<sequence>MPHFLIWKNAEQHPPSSYNTKLNVEQQTLRVLASNWAGSLSTFLFEIEDDVLSRLARKQNYLARASFGSVYKLSYNAEIGRNTHPFYMISRALSADAAKVTSEEVSRAGPLVEYECRITAGELVDGDSCQDILTEILQVGTLRELQRLHDELVDSAHTCWLDRYSASKKGSK</sequence>
<keyword evidence="2" id="KW-1185">Reference proteome</keyword>
<organism evidence="1 2">
    <name type="scientific">Camellia lanceoleosa</name>
    <dbReference type="NCBI Taxonomy" id="1840588"/>
    <lineage>
        <taxon>Eukaryota</taxon>
        <taxon>Viridiplantae</taxon>
        <taxon>Streptophyta</taxon>
        <taxon>Embryophyta</taxon>
        <taxon>Tracheophyta</taxon>
        <taxon>Spermatophyta</taxon>
        <taxon>Magnoliopsida</taxon>
        <taxon>eudicotyledons</taxon>
        <taxon>Gunneridae</taxon>
        <taxon>Pentapetalae</taxon>
        <taxon>asterids</taxon>
        <taxon>Ericales</taxon>
        <taxon>Theaceae</taxon>
        <taxon>Camellia</taxon>
    </lineage>
</organism>
<evidence type="ECO:0000313" key="2">
    <source>
        <dbReference type="Proteomes" id="UP001060215"/>
    </source>
</evidence>